<feature type="domain" description="XPG N-terminal" evidence="9">
    <location>
        <begin position="1"/>
        <end position="100"/>
    </location>
</feature>
<dbReference type="InterPro" id="IPR008918">
    <property type="entry name" value="HhH2"/>
</dbReference>
<dbReference type="Pfam" id="PF00867">
    <property type="entry name" value="XPG_I"/>
    <property type="match status" value="1"/>
</dbReference>
<feature type="domain" description="XPG-I" evidence="8">
    <location>
        <begin position="435"/>
        <end position="505"/>
    </location>
</feature>
<dbReference type="InterPro" id="IPR006085">
    <property type="entry name" value="XPG_DNA_repair_N"/>
</dbReference>
<feature type="compositionally biased region" description="Polar residues" evidence="7">
    <location>
        <begin position="140"/>
        <end position="155"/>
    </location>
</feature>
<dbReference type="GeneID" id="18817607"/>
<dbReference type="GO" id="GO:0003677">
    <property type="term" value="F:DNA binding"/>
    <property type="evidence" value="ECO:0007669"/>
    <property type="project" value="InterPro"/>
</dbReference>
<keyword evidence="4" id="KW-0255">Endonuclease</keyword>
<dbReference type="SUPFAM" id="SSF88723">
    <property type="entry name" value="PIN domain-like"/>
    <property type="match status" value="1"/>
</dbReference>
<evidence type="ECO:0000313" key="10">
    <source>
        <dbReference type="EMBL" id="EGO29731.1"/>
    </source>
</evidence>
<evidence type="ECO:0000256" key="3">
    <source>
        <dbReference type="ARBA" id="ARBA00022723"/>
    </source>
</evidence>
<dbReference type="GO" id="GO:0017108">
    <property type="term" value="F:5'-flap endonuclease activity"/>
    <property type="evidence" value="ECO:0007669"/>
    <property type="project" value="TreeGrafter"/>
</dbReference>
<dbReference type="GO" id="GO:0006281">
    <property type="term" value="P:DNA repair"/>
    <property type="evidence" value="ECO:0007669"/>
    <property type="project" value="UniProtKB-ARBA"/>
</dbReference>
<dbReference type="InterPro" id="IPR029060">
    <property type="entry name" value="PIN-like_dom_sf"/>
</dbReference>
<name>F8NI09_SERL9</name>
<dbReference type="SMART" id="SM00484">
    <property type="entry name" value="XPGI"/>
    <property type="match status" value="1"/>
</dbReference>
<dbReference type="Gene3D" id="3.40.50.1010">
    <property type="entry name" value="5'-nuclease"/>
    <property type="match status" value="2"/>
</dbReference>
<organism>
    <name type="scientific">Serpula lacrymans var. lacrymans (strain S7.9)</name>
    <name type="common">Dry rot fungus</name>
    <dbReference type="NCBI Taxonomy" id="578457"/>
    <lineage>
        <taxon>Eukaryota</taxon>
        <taxon>Fungi</taxon>
        <taxon>Dikarya</taxon>
        <taxon>Basidiomycota</taxon>
        <taxon>Agaricomycotina</taxon>
        <taxon>Agaricomycetes</taxon>
        <taxon>Agaricomycetidae</taxon>
        <taxon>Boletales</taxon>
        <taxon>Coniophorineae</taxon>
        <taxon>Serpulaceae</taxon>
        <taxon>Serpula</taxon>
    </lineage>
</organism>
<dbReference type="KEGG" id="sla:SERLADRAFT_457914"/>
<gene>
    <name evidence="10" type="ORF">SERLADRAFT_457914</name>
</gene>
<reference evidence="10" key="1">
    <citation type="submission" date="2011-04" db="EMBL/GenBank/DDBJ databases">
        <title>Evolution of plant cell wall degrading machinery underlies the functional diversity of forest fungi.</title>
        <authorList>
            <consortium name="US DOE Joint Genome Institute (JGI-PGF)"/>
            <person name="Eastwood D.C."/>
            <person name="Floudas D."/>
            <person name="Binder M."/>
            <person name="Majcherczyk A."/>
            <person name="Schneider P."/>
            <person name="Aerts A."/>
            <person name="Asiegbu F.O."/>
            <person name="Baker S.E."/>
            <person name="Barry K."/>
            <person name="Bendiksby M."/>
            <person name="Blumentritt M."/>
            <person name="Coutinho P.M."/>
            <person name="Cullen D."/>
            <person name="Cullen D."/>
            <person name="Gathman A."/>
            <person name="Goodell B."/>
            <person name="Henrissat B."/>
            <person name="Ihrmark K."/>
            <person name="Kauserud H."/>
            <person name="Kohler A."/>
            <person name="LaButti K."/>
            <person name="Lapidus A."/>
            <person name="Lavin J.L."/>
            <person name="Lee Y.-H."/>
            <person name="Lindquist E."/>
            <person name="Lilly W."/>
            <person name="Lucas S."/>
            <person name="Morin E."/>
            <person name="Murat C."/>
            <person name="Oguiza J.A."/>
            <person name="Park J."/>
            <person name="Pisabarro A.G."/>
            <person name="Riley R."/>
            <person name="Rosling A."/>
            <person name="Salamov A."/>
            <person name="Schmidt O."/>
            <person name="Schmutz J."/>
            <person name="Skrede I."/>
            <person name="Stenlid J."/>
            <person name="Wiebenga A."/>
            <person name="Xie X."/>
            <person name="Kues U."/>
            <person name="Hibbett D.S."/>
            <person name="Hoffmeister D."/>
            <person name="Hogberg N."/>
            <person name="Martin F."/>
            <person name="Grigoriev I.V."/>
            <person name="Watkinson S.C."/>
        </authorList>
    </citation>
    <scope>NUCLEOTIDE SEQUENCE</scope>
    <source>
        <strain evidence="10">S7.9</strain>
    </source>
</reference>
<feature type="region of interest" description="Disordered" evidence="7">
    <location>
        <begin position="140"/>
        <end position="191"/>
    </location>
</feature>
<dbReference type="EMBL" id="GL945429">
    <property type="protein sequence ID" value="EGO29731.1"/>
    <property type="molecule type" value="Genomic_DNA"/>
</dbReference>
<dbReference type="SUPFAM" id="SSF47807">
    <property type="entry name" value="5' to 3' exonuclease, C-terminal subdomain"/>
    <property type="match status" value="1"/>
</dbReference>
<evidence type="ECO:0000259" key="9">
    <source>
        <dbReference type="SMART" id="SM00485"/>
    </source>
</evidence>
<dbReference type="SMART" id="SM00485">
    <property type="entry name" value="XPGN"/>
    <property type="match status" value="1"/>
</dbReference>
<dbReference type="Pfam" id="PF00752">
    <property type="entry name" value="XPG_N"/>
    <property type="match status" value="1"/>
</dbReference>
<dbReference type="RefSeq" id="XP_007313973.1">
    <property type="nucleotide sequence ID" value="XM_007313911.1"/>
</dbReference>
<dbReference type="InterPro" id="IPR006084">
    <property type="entry name" value="XPG/Rad2"/>
</dbReference>
<keyword evidence="2" id="KW-0540">Nuclease</keyword>
<dbReference type="InterPro" id="IPR036279">
    <property type="entry name" value="5-3_exonuclease_C_sf"/>
</dbReference>
<evidence type="ECO:0000256" key="5">
    <source>
        <dbReference type="ARBA" id="ARBA00022801"/>
    </source>
</evidence>
<accession>F8NI09</accession>
<evidence type="ECO:0000256" key="2">
    <source>
        <dbReference type="ARBA" id="ARBA00022722"/>
    </source>
</evidence>
<keyword evidence="3" id="KW-0479">Metal-binding</keyword>
<sequence>MGVLGLTPFLQKTCPEVIRKLPDRLRSLRGKTIVIDGTLITQRFHFAPIPHQHRHVLGWHRMVTELKECGVKAICVFDGKERNAAKAREVERRREVRKLDAARGSIEVERLSRLRKLARLLLQCRSLEAHDRDRVTQTLRNISSSRYPSAQSANGIWQAPPAPEQLSTGQETPWPASKEPPSGKGLGATSPLPVNIELPAPHHGSNWEDNSSSSFDLVDISQSDIRDILLSRIGQVVSVPHEVQEPYDLSYQDCSQMSEIAERKVSEEHPDLFRRLDKSSSVFISEEPNNAMSQFNSIAGPSYDMSSTSKIETIVAKDILCALSSLYIDYRQSIARVTSLPSPLYSQQASESTEDAAEARLEYAMSKSQLQLTLDEGKVWDELVDPPGLFEDVTGAAEISLALLAEKSSIISESYERRTHPPSLQTYQECREIIRAMGIPCIESTGPFEAEALASSLVINGFADYVASEDTDVLVYEAPLIRNIANREGPLIVVSGSDVRSVLQLERSSYIDFALLLGTDFSQRIKNVGPQRALKFIREYGSIERVLEQEIKYPPRMPLPIYLRQVELARTVFQTLPPVPNPDLLQTAAGDTTQVFEILQRYNLQRHITNHWDHQTTLAGNYFGDNPTA</sequence>
<evidence type="ECO:0000259" key="8">
    <source>
        <dbReference type="SMART" id="SM00484"/>
    </source>
</evidence>
<protein>
    <recommendedName>
        <fullName evidence="11">PIN domain-like protein</fullName>
    </recommendedName>
</protein>
<evidence type="ECO:0000256" key="1">
    <source>
        <dbReference type="ARBA" id="ARBA00001946"/>
    </source>
</evidence>
<dbReference type="OrthoDB" id="31113at2759"/>
<dbReference type="Proteomes" id="UP000008064">
    <property type="component" value="Unassembled WGS sequence"/>
</dbReference>
<comment type="cofactor">
    <cofactor evidence="1">
        <name>Mg(2+)</name>
        <dbReference type="ChEBI" id="CHEBI:18420"/>
    </cofactor>
</comment>
<dbReference type="GO" id="GO:0046872">
    <property type="term" value="F:metal ion binding"/>
    <property type="evidence" value="ECO:0007669"/>
    <property type="project" value="UniProtKB-KW"/>
</dbReference>
<evidence type="ECO:0000256" key="6">
    <source>
        <dbReference type="ARBA" id="ARBA00022842"/>
    </source>
</evidence>
<dbReference type="InterPro" id="IPR006086">
    <property type="entry name" value="XPG-I_dom"/>
</dbReference>
<evidence type="ECO:0008006" key="11">
    <source>
        <dbReference type="Google" id="ProtNLM"/>
    </source>
</evidence>
<keyword evidence="5" id="KW-0378">Hydrolase</keyword>
<dbReference type="HOGENOM" id="CLU_021984_0_0_1"/>
<evidence type="ECO:0000256" key="7">
    <source>
        <dbReference type="SAM" id="MobiDB-lite"/>
    </source>
</evidence>
<dbReference type="AlphaFoldDB" id="F8NI09"/>
<dbReference type="Gene3D" id="1.10.150.20">
    <property type="entry name" value="5' to 3' exonuclease, C-terminal subdomain"/>
    <property type="match status" value="1"/>
</dbReference>
<evidence type="ECO:0000256" key="4">
    <source>
        <dbReference type="ARBA" id="ARBA00022759"/>
    </source>
</evidence>
<dbReference type="SMART" id="SM00279">
    <property type="entry name" value="HhH2"/>
    <property type="match status" value="1"/>
</dbReference>
<keyword evidence="6" id="KW-0460">Magnesium</keyword>
<dbReference type="PANTHER" id="PTHR11081">
    <property type="entry name" value="FLAP ENDONUCLEASE FAMILY MEMBER"/>
    <property type="match status" value="1"/>
</dbReference>
<proteinExistence type="predicted"/>
<dbReference type="PANTHER" id="PTHR11081:SF9">
    <property type="entry name" value="FLAP ENDONUCLEASE 1"/>
    <property type="match status" value="1"/>
</dbReference>
<dbReference type="PRINTS" id="PR00853">
    <property type="entry name" value="XPGRADSUPER"/>
</dbReference>